<organism evidence="1 2">
    <name type="scientific">Halolactibacillus halophilus</name>
    <dbReference type="NCBI Taxonomy" id="306540"/>
    <lineage>
        <taxon>Bacteria</taxon>
        <taxon>Bacillati</taxon>
        <taxon>Bacillota</taxon>
        <taxon>Bacilli</taxon>
        <taxon>Bacillales</taxon>
        <taxon>Bacillaceae</taxon>
        <taxon>Halolactibacillus</taxon>
    </lineage>
</organism>
<sequence length="59" mass="6878">MYDASDDLFLSLKFFTMMDIIENLHQEVNSDAVFKKFDGTSYVKNRLSRLRHCLCLSVA</sequence>
<dbReference type="Proteomes" id="UP000321547">
    <property type="component" value="Unassembled WGS sequence"/>
</dbReference>
<accession>A0ABQ0VKS9</accession>
<name>A0ABQ0VKS9_9BACI</name>
<evidence type="ECO:0000313" key="2">
    <source>
        <dbReference type="Proteomes" id="UP000321547"/>
    </source>
</evidence>
<dbReference type="EMBL" id="BJWI01000015">
    <property type="protein sequence ID" value="GEM01733.1"/>
    <property type="molecule type" value="Genomic_DNA"/>
</dbReference>
<gene>
    <name evidence="1" type="ORF">HHA03_12650</name>
</gene>
<proteinExistence type="predicted"/>
<keyword evidence="2" id="KW-1185">Reference proteome</keyword>
<reference evidence="1 2" key="1">
    <citation type="submission" date="2019-07" db="EMBL/GenBank/DDBJ databases">
        <title>Whole genome shotgun sequence of Halolactibacillus halophilus NBRC 100868.</title>
        <authorList>
            <person name="Hosoyama A."/>
            <person name="Uohara A."/>
            <person name="Ohji S."/>
            <person name="Ichikawa N."/>
        </authorList>
    </citation>
    <scope>NUCLEOTIDE SEQUENCE [LARGE SCALE GENOMIC DNA]</scope>
    <source>
        <strain evidence="1 2">NBRC 100868</strain>
    </source>
</reference>
<protein>
    <submittedName>
        <fullName evidence="1">Uncharacterized protein</fullName>
    </submittedName>
</protein>
<evidence type="ECO:0000313" key="1">
    <source>
        <dbReference type="EMBL" id="GEM01733.1"/>
    </source>
</evidence>
<comment type="caution">
    <text evidence="1">The sequence shown here is derived from an EMBL/GenBank/DDBJ whole genome shotgun (WGS) entry which is preliminary data.</text>
</comment>